<evidence type="ECO:0000256" key="1">
    <source>
        <dbReference type="ARBA" id="ARBA00022741"/>
    </source>
</evidence>
<protein>
    <submittedName>
        <fullName evidence="5">Putative metalloprotease</fullName>
    </submittedName>
</protein>
<dbReference type="EMBL" id="GADI01008189">
    <property type="protein sequence ID" value="JAA65619.1"/>
    <property type="molecule type" value="mRNA"/>
</dbReference>
<keyword evidence="3" id="KW-0732">Signal</keyword>
<dbReference type="InterPro" id="IPR020587">
    <property type="entry name" value="RecA_monomer-monomer_interface"/>
</dbReference>
<dbReference type="GO" id="GO:0008094">
    <property type="term" value="F:ATP-dependent activity, acting on DNA"/>
    <property type="evidence" value="ECO:0007669"/>
    <property type="project" value="InterPro"/>
</dbReference>
<keyword evidence="1" id="KW-0547">Nucleotide-binding</keyword>
<keyword evidence="5" id="KW-0378">Hydrolase</keyword>
<evidence type="ECO:0000256" key="3">
    <source>
        <dbReference type="SAM" id="SignalP"/>
    </source>
</evidence>
<organism evidence="5">
    <name type="scientific">Ixodes ricinus</name>
    <name type="common">Common tick</name>
    <name type="synonym">Acarus ricinus</name>
    <dbReference type="NCBI Taxonomy" id="34613"/>
    <lineage>
        <taxon>Eukaryota</taxon>
        <taxon>Metazoa</taxon>
        <taxon>Ecdysozoa</taxon>
        <taxon>Arthropoda</taxon>
        <taxon>Chelicerata</taxon>
        <taxon>Arachnida</taxon>
        <taxon>Acari</taxon>
        <taxon>Parasitiformes</taxon>
        <taxon>Ixodida</taxon>
        <taxon>Ixodoidea</taxon>
        <taxon>Ixodidae</taxon>
        <taxon>Ixodinae</taxon>
        <taxon>Ixodes</taxon>
    </lineage>
</organism>
<sequence length="147" mass="16558">MGKAFCVLVTLLASMLFHTGSSYARHFISTVFPKLVESRSSSGELTLIMHAGLVLKLRRISVFSDNFQVTTYSDNYKIIEQNSAQLQRELYHDPEHEAALVIEFIDDGIQVTGILGRTSTRRSEGPSFNGQEEKIVRNGPIVRQQRN</sequence>
<dbReference type="AlphaFoldDB" id="A0A0K8R595"/>
<evidence type="ECO:0000256" key="2">
    <source>
        <dbReference type="ARBA" id="ARBA00022840"/>
    </source>
</evidence>
<proteinExistence type="evidence at transcript level"/>
<accession>A0A0K8R595</accession>
<feature type="chain" id="PRO_5005516035" evidence="3">
    <location>
        <begin position="25"/>
        <end position="147"/>
    </location>
</feature>
<dbReference type="GO" id="GO:0006259">
    <property type="term" value="P:DNA metabolic process"/>
    <property type="evidence" value="ECO:0007669"/>
    <property type="project" value="InterPro"/>
</dbReference>
<keyword evidence="5" id="KW-0645">Protease</keyword>
<dbReference type="PROSITE" id="PS50163">
    <property type="entry name" value="RECA_3"/>
    <property type="match status" value="1"/>
</dbReference>
<dbReference type="GO" id="GO:0008237">
    <property type="term" value="F:metallopeptidase activity"/>
    <property type="evidence" value="ECO:0007669"/>
    <property type="project" value="UniProtKB-KW"/>
</dbReference>
<dbReference type="GO" id="GO:0006508">
    <property type="term" value="P:proteolysis"/>
    <property type="evidence" value="ECO:0007669"/>
    <property type="project" value="UniProtKB-KW"/>
</dbReference>
<feature type="domain" description="RecA family profile 2" evidence="4">
    <location>
        <begin position="29"/>
        <end position="109"/>
    </location>
</feature>
<keyword evidence="2" id="KW-0067">ATP-binding</keyword>
<evidence type="ECO:0000259" key="4">
    <source>
        <dbReference type="PROSITE" id="PS50163"/>
    </source>
</evidence>
<name>A0A0K8R595_IXORI</name>
<dbReference type="GO" id="GO:0005524">
    <property type="term" value="F:ATP binding"/>
    <property type="evidence" value="ECO:0007669"/>
    <property type="project" value="UniProtKB-KW"/>
</dbReference>
<dbReference type="GO" id="GO:0003677">
    <property type="term" value="F:DNA binding"/>
    <property type="evidence" value="ECO:0007669"/>
    <property type="project" value="InterPro"/>
</dbReference>
<keyword evidence="5" id="KW-0482">Metalloprotease</keyword>
<reference evidence="5" key="1">
    <citation type="submission" date="2012-12" db="EMBL/GenBank/DDBJ databases">
        <title>Identification and characterization of a phenylalanine ammonia-lyase gene family in Isatis indigotica Fort.</title>
        <authorList>
            <person name="Liu Q."/>
            <person name="Chen J."/>
            <person name="Zhou X."/>
            <person name="Di P."/>
            <person name="Xiao Y."/>
            <person name="Xuan H."/>
            <person name="Zhang L."/>
            <person name="Chen W."/>
        </authorList>
    </citation>
    <scope>NUCLEOTIDE SEQUENCE</scope>
    <source>
        <tissue evidence="5">Salivary gland</tissue>
    </source>
</reference>
<feature type="signal peptide" evidence="3">
    <location>
        <begin position="1"/>
        <end position="24"/>
    </location>
</feature>
<evidence type="ECO:0000313" key="5">
    <source>
        <dbReference type="EMBL" id="JAA65619.1"/>
    </source>
</evidence>